<protein>
    <submittedName>
        <fullName evidence="7">Methyl-accepting chemotaxis protein</fullName>
    </submittedName>
</protein>
<dbReference type="GO" id="GO:0016020">
    <property type="term" value="C:membrane"/>
    <property type="evidence" value="ECO:0007669"/>
    <property type="project" value="InterPro"/>
</dbReference>
<dbReference type="PROSITE" id="PS50111">
    <property type="entry name" value="CHEMOTAXIS_TRANSDUC_2"/>
    <property type="match status" value="1"/>
</dbReference>
<keyword evidence="5" id="KW-1133">Transmembrane helix</keyword>
<dbReference type="Gene3D" id="1.10.287.950">
    <property type="entry name" value="Methyl-accepting chemotaxis protein"/>
    <property type="match status" value="1"/>
</dbReference>
<feature type="transmembrane region" description="Helical" evidence="5">
    <location>
        <begin position="197"/>
        <end position="219"/>
    </location>
</feature>
<organism evidence="7 8">
    <name type="scientific">Crassaminicella thermophila</name>
    <dbReference type="NCBI Taxonomy" id="2599308"/>
    <lineage>
        <taxon>Bacteria</taxon>
        <taxon>Bacillati</taxon>
        <taxon>Bacillota</taxon>
        <taxon>Clostridia</taxon>
        <taxon>Eubacteriales</taxon>
        <taxon>Clostridiaceae</taxon>
        <taxon>Crassaminicella</taxon>
    </lineage>
</organism>
<proteinExistence type="inferred from homology"/>
<evidence type="ECO:0000259" key="6">
    <source>
        <dbReference type="PROSITE" id="PS50111"/>
    </source>
</evidence>
<evidence type="ECO:0000256" key="3">
    <source>
        <dbReference type="PROSITE-ProRule" id="PRU00284"/>
    </source>
</evidence>
<dbReference type="Pfam" id="PF12729">
    <property type="entry name" value="4HB_MCP_1"/>
    <property type="match status" value="1"/>
</dbReference>
<dbReference type="PANTHER" id="PTHR32089">
    <property type="entry name" value="METHYL-ACCEPTING CHEMOTAXIS PROTEIN MCPB"/>
    <property type="match status" value="1"/>
</dbReference>
<dbReference type="RefSeq" id="WP_148809924.1">
    <property type="nucleotide sequence ID" value="NZ_CP042243.1"/>
</dbReference>
<keyword evidence="8" id="KW-1185">Reference proteome</keyword>
<dbReference type="PRINTS" id="PR00260">
    <property type="entry name" value="CHEMTRNSDUCR"/>
</dbReference>
<dbReference type="KEGG" id="crs:FQB35_10880"/>
<dbReference type="CDD" id="cd11386">
    <property type="entry name" value="MCP_signal"/>
    <property type="match status" value="1"/>
</dbReference>
<evidence type="ECO:0000256" key="4">
    <source>
        <dbReference type="SAM" id="Coils"/>
    </source>
</evidence>
<evidence type="ECO:0000256" key="5">
    <source>
        <dbReference type="SAM" id="Phobius"/>
    </source>
</evidence>
<dbReference type="GO" id="GO:0006935">
    <property type="term" value="P:chemotaxis"/>
    <property type="evidence" value="ECO:0007669"/>
    <property type="project" value="InterPro"/>
</dbReference>
<feature type="coiled-coil region" evidence="4">
    <location>
        <begin position="325"/>
        <end position="359"/>
    </location>
</feature>
<sequence length="575" mass="64375">MKEKTTSKSNNFLKNVKITSLLLITLILTVISTGYITYSSLNNMRVLSNDMNSLYEKNMLTSLELKHLESELYIIRLNINKILYSNQYDKTVAETIENQKKSLIKVFDKYRELDLKNEEKTLFDKIESNYKIYLNESDELLSKLQKGAVLSAVEINKIIDCASEVQKNINELISINEVKAQNVVDKANELYGKSRNLFIILSTVIIALIAFLIFLLLILMKKSMAQINNVLTKLSDYDFIVDLEENGKNEFAQMNRSLVDVIKNMQRALIDVKRNSEKVTSQSKNLAAVSEEISASSQELASTMQQVADGAISQAQNLTDIVSFLSELTNNIEHVYKELKNVKDETENAENKANIGKKEMDILVQSIEAIKNAFELVVGKVETLTDSVKEISGITEIISAISEQTNLLALNAAIEAARAGENGRGFAVVAEEVRKLAEESRQSTKKIVNLVESITRDTDEVINTSNDVEQYVKEQVTSVENTVKSFGDILISVENIAPLMKKTYDAMDEIVKSKDMVMERVEQVSAVTEENSAAIEEVAASSEEFTASSEEVASTAQSLSEIAMDMMEMVNRFKV</sequence>
<keyword evidence="5" id="KW-0812">Transmembrane</keyword>
<dbReference type="AlphaFoldDB" id="A0A5C0SHV5"/>
<keyword evidence="5" id="KW-0472">Membrane</keyword>
<keyword evidence="4" id="KW-0175">Coiled coil</keyword>
<dbReference type="OrthoDB" id="369336at2"/>
<dbReference type="EMBL" id="CP042243">
    <property type="protein sequence ID" value="QEK12788.1"/>
    <property type="molecule type" value="Genomic_DNA"/>
</dbReference>
<gene>
    <name evidence="7" type="ORF">FQB35_10880</name>
</gene>
<feature type="domain" description="Methyl-accepting transducer" evidence="6">
    <location>
        <begin position="289"/>
        <end position="546"/>
    </location>
</feature>
<dbReference type="InterPro" id="IPR004089">
    <property type="entry name" value="MCPsignal_dom"/>
</dbReference>
<evidence type="ECO:0000313" key="8">
    <source>
        <dbReference type="Proteomes" id="UP000324646"/>
    </source>
</evidence>
<evidence type="ECO:0000313" key="7">
    <source>
        <dbReference type="EMBL" id="QEK12788.1"/>
    </source>
</evidence>
<accession>A0A5C0SHV5</accession>
<dbReference type="SUPFAM" id="SSF58104">
    <property type="entry name" value="Methyl-accepting chemotaxis protein (MCP) signaling domain"/>
    <property type="match status" value="1"/>
</dbReference>
<dbReference type="InterPro" id="IPR024478">
    <property type="entry name" value="HlyB_4HB_MCP"/>
</dbReference>
<dbReference type="Pfam" id="PF00015">
    <property type="entry name" value="MCPsignal"/>
    <property type="match status" value="1"/>
</dbReference>
<feature type="transmembrane region" description="Helical" evidence="5">
    <location>
        <begin position="21"/>
        <end position="41"/>
    </location>
</feature>
<dbReference type="GO" id="GO:0007165">
    <property type="term" value="P:signal transduction"/>
    <property type="evidence" value="ECO:0007669"/>
    <property type="project" value="UniProtKB-KW"/>
</dbReference>
<dbReference type="Gene3D" id="6.10.340.10">
    <property type="match status" value="1"/>
</dbReference>
<name>A0A5C0SHV5_CRATE</name>
<dbReference type="SMART" id="SM00283">
    <property type="entry name" value="MA"/>
    <property type="match status" value="1"/>
</dbReference>
<dbReference type="Proteomes" id="UP000324646">
    <property type="component" value="Chromosome"/>
</dbReference>
<dbReference type="PANTHER" id="PTHR32089:SF112">
    <property type="entry name" value="LYSOZYME-LIKE PROTEIN-RELATED"/>
    <property type="match status" value="1"/>
</dbReference>
<reference evidence="7 8" key="1">
    <citation type="submission" date="2019-07" db="EMBL/GenBank/DDBJ databases">
        <title>Complete genome of Crassaminicella thermophila SY095.</title>
        <authorList>
            <person name="Li X."/>
        </authorList>
    </citation>
    <scope>NUCLEOTIDE SEQUENCE [LARGE SCALE GENOMIC DNA]</scope>
    <source>
        <strain evidence="7 8">SY095</strain>
    </source>
</reference>
<comment type="similarity">
    <text evidence="2">Belongs to the methyl-accepting chemotaxis (MCP) protein family.</text>
</comment>
<evidence type="ECO:0000256" key="1">
    <source>
        <dbReference type="ARBA" id="ARBA00023224"/>
    </source>
</evidence>
<keyword evidence="1 3" id="KW-0807">Transducer</keyword>
<evidence type="ECO:0000256" key="2">
    <source>
        <dbReference type="ARBA" id="ARBA00029447"/>
    </source>
</evidence>
<dbReference type="InterPro" id="IPR004090">
    <property type="entry name" value="Chemotax_Me-accpt_rcpt"/>
</dbReference>
<dbReference type="GO" id="GO:0004888">
    <property type="term" value="F:transmembrane signaling receptor activity"/>
    <property type="evidence" value="ECO:0007669"/>
    <property type="project" value="InterPro"/>
</dbReference>